<keyword evidence="2" id="KW-0812">Transmembrane</keyword>
<comment type="caution">
    <text evidence="3">The sequence shown here is derived from an EMBL/GenBank/DDBJ whole genome shotgun (WGS) entry which is preliminary data.</text>
</comment>
<name>A0A9N8H677_9STRA</name>
<dbReference type="Proteomes" id="UP001153069">
    <property type="component" value="Unassembled WGS sequence"/>
</dbReference>
<gene>
    <name evidence="3" type="ORF">SEMRO_163_G073270.1</name>
</gene>
<evidence type="ECO:0000313" key="3">
    <source>
        <dbReference type="EMBL" id="CAB9503363.1"/>
    </source>
</evidence>
<evidence type="ECO:0000256" key="1">
    <source>
        <dbReference type="SAM" id="MobiDB-lite"/>
    </source>
</evidence>
<protein>
    <submittedName>
        <fullName evidence="3">Uncharacterized protein</fullName>
    </submittedName>
</protein>
<keyword evidence="2" id="KW-1133">Transmembrane helix</keyword>
<feature type="region of interest" description="Disordered" evidence="1">
    <location>
        <begin position="1"/>
        <end position="26"/>
    </location>
</feature>
<evidence type="ECO:0000313" key="4">
    <source>
        <dbReference type="Proteomes" id="UP001153069"/>
    </source>
</evidence>
<keyword evidence="2" id="KW-0472">Membrane</keyword>
<accession>A0A9N8H677</accession>
<proteinExistence type="predicted"/>
<keyword evidence="4" id="KW-1185">Reference proteome</keyword>
<reference evidence="3" key="1">
    <citation type="submission" date="2020-06" db="EMBL/GenBank/DDBJ databases">
        <authorList>
            <consortium name="Plant Systems Biology data submission"/>
        </authorList>
    </citation>
    <scope>NUCLEOTIDE SEQUENCE</scope>
    <source>
        <strain evidence="3">D6</strain>
    </source>
</reference>
<dbReference type="EMBL" id="CAICTM010000162">
    <property type="protein sequence ID" value="CAB9503363.1"/>
    <property type="molecule type" value="Genomic_DNA"/>
</dbReference>
<evidence type="ECO:0000256" key="2">
    <source>
        <dbReference type="SAM" id="Phobius"/>
    </source>
</evidence>
<organism evidence="3 4">
    <name type="scientific">Seminavis robusta</name>
    <dbReference type="NCBI Taxonomy" id="568900"/>
    <lineage>
        <taxon>Eukaryota</taxon>
        <taxon>Sar</taxon>
        <taxon>Stramenopiles</taxon>
        <taxon>Ochrophyta</taxon>
        <taxon>Bacillariophyta</taxon>
        <taxon>Bacillariophyceae</taxon>
        <taxon>Bacillariophycidae</taxon>
        <taxon>Naviculales</taxon>
        <taxon>Naviculaceae</taxon>
        <taxon>Seminavis</taxon>
    </lineage>
</organism>
<feature type="transmembrane region" description="Helical" evidence="2">
    <location>
        <begin position="30"/>
        <end position="50"/>
    </location>
</feature>
<dbReference type="OrthoDB" id="46613at2759"/>
<sequence>MAFGLSPRNLPSPARKSQATEQSKRKRRRMFRCSFIKHTFVTFFLGILAYRSTTYYNKTGETRKPVVPNLTAGPPVTVFYNLFIQDESDVSRVTTFVREQLAPFVSSKIFGAIYIKSIGVPVKTTLLELQDHFSKTPAAAAGIEIQHFEKGDESRSLHDLWSFCRSNSTHPDQVVAYLHSKGSFTPDPANNLLRRYLTKAVLTPECAQMPKDKCNVCSARFSPLPHPHTGGNMWTARCDYIAQLADPSTFIDTMGGYFAGHSSAESSHCLGTDRYALEHWVHAHPDVQPCDVDGSSSFLYGYHAIPTSFTVDLQQAPRIPLSQYPETACNDFGLEVEDRIAEYYYLYEKLPPNTWFGWRLFNDPWGTITSNWPHMMVKMGRDGKASAIVLTYRIPKDLLGSRGVEKDKSPLIKRVTIPLDLKR</sequence>
<dbReference type="AlphaFoldDB" id="A0A9N8H677"/>